<dbReference type="EMBL" id="JAWWNJ010000045">
    <property type="protein sequence ID" value="KAK7018985.1"/>
    <property type="molecule type" value="Genomic_DNA"/>
</dbReference>
<evidence type="ECO:0008006" key="7">
    <source>
        <dbReference type="Google" id="ProtNLM"/>
    </source>
</evidence>
<accession>A0AAW0D314</accession>
<dbReference type="PANTHER" id="PTHR28074:SF1">
    <property type="entry name" value="ATP SYNTHASE SUBUNIT K, MITOCHONDRIAL"/>
    <property type="match status" value="1"/>
</dbReference>
<evidence type="ECO:0000313" key="5">
    <source>
        <dbReference type="EMBL" id="KAK7046740.1"/>
    </source>
</evidence>
<proteinExistence type="predicted"/>
<comment type="subcellular location">
    <subcellularLocation>
        <location evidence="1">Mitochondrion membrane</location>
    </subcellularLocation>
</comment>
<evidence type="ECO:0000256" key="2">
    <source>
        <dbReference type="ARBA" id="ARBA00023128"/>
    </source>
</evidence>
<evidence type="ECO:0000256" key="3">
    <source>
        <dbReference type="ARBA" id="ARBA00023136"/>
    </source>
</evidence>
<keyword evidence="2" id="KW-0496">Mitochondrion</keyword>
<dbReference type="EMBL" id="JAWWNJ010000010">
    <property type="protein sequence ID" value="KAK7046740.1"/>
    <property type="molecule type" value="Genomic_DNA"/>
</dbReference>
<name>A0AAW0D314_9AGAR</name>
<sequence length="78" mass="8402">MTYTILGRAIPKEYLSMGVLGSLAGFVAYKQTGKKNIPKSVEEAKKAVPINAGSSEEEQFIRKFIADAEKEGAAASKH</sequence>
<dbReference type="PANTHER" id="PTHR28074">
    <property type="entry name" value="ATP SYNTHASE SUBUNIT K, MITOCHONDRIAL"/>
    <property type="match status" value="1"/>
</dbReference>
<dbReference type="Proteomes" id="UP001362999">
    <property type="component" value="Unassembled WGS sequence"/>
</dbReference>
<organism evidence="5 6">
    <name type="scientific">Favolaschia claudopus</name>
    <dbReference type="NCBI Taxonomy" id="2862362"/>
    <lineage>
        <taxon>Eukaryota</taxon>
        <taxon>Fungi</taxon>
        <taxon>Dikarya</taxon>
        <taxon>Basidiomycota</taxon>
        <taxon>Agaricomycotina</taxon>
        <taxon>Agaricomycetes</taxon>
        <taxon>Agaricomycetidae</taxon>
        <taxon>Agaricales</taxon>
        <taxon>Marasmiineae</taxon>
        <taxon>Mycenaceae</taxon>
        <taxon>Favolaschia</taxon>
    </lineage>
</organism>
<reference evidence="5 6" key="1">
    <citation type="journal article" date="2024" name="J Genomics">
        <title>Draft genome sequencing and assembly of Favolaschia claudopus CIRM-BRFM 2984 isolated from oak limbs.</title>
        <authorList>
            <person name="Navarro D."/>
            <person name="Drula E."/>
            <person name="Chaduli D."/>
            <person name="Cazenave R."/>
            <person name="Ahrendt S."/>
            <person name="Wang J."/>
            <person name="Lipzen A."/>
            <person name="Daum C."/>
            <person name="Barry K."/>
            <person name="Grigoriev I.V."/>
            <person name="Favel A."/>
            <person name="Rosso M.N."/>
            <person name="Martin F."/>
        </authorList>
    </citation>
    <scope>NUCLEOTIDE SEQUENCE [LARGE SCALE GENOMIC DNA]</scope>
    <source>
        <strain evidence="5 6">CIRM-BRFM 2984</strain>
    </source>
</reference>
<dbReference type="AlphaFoldDB" id="A0AAW0D314"/>
<evidence type="ECO:0000313" key="4">
    <source>
        <dbReference type="EMBL" id="KAK7018985.1"/>
    </source>
</evidence>
<dbReference type="GO" id="GO:0031966">
    <property type="term" value="C:mitochondrial membrane"/>
    <property type="evidence" value="ECO:0007669"/>
    <property type="project" value="UniProtKB-SubCell"/>
</dbReference>
<keyword evidence="6" id="KW-1185">Reference proteome</keyword>
<gene>
    <name evidence="5" type="ORF">R3P38DRAFT_2875591</name>
    <name evidence="4" type="ORF">R3P38DRAFT_2979913</name>
</gene>
<comment type="caution">
    <text evidence="5">The sequence shown here is derived from an EMBL/GenBank/DDBJ whole genome shotgun (WGS) entry which is preliminary data.</text>
</comment>
<keyword evidence="3" id="KW-0472">Membrane</keyword>
<dbReference type="Pfam" id="PF11022">
    <property type="entry name" value="ATP19"/>
    <property type="match status" value="1"/>
</dbReference>
<dbReference type="InterPro" id="IPR021278">
    <property type="entry name" value="ATP19"/>
</dbReference>
<evidence type="ECO:0000313" key="6">
    <source>
        <dbReference type="Proteomes" id="UP001362999"/>
    </source>
</evidence>
<protein>
    <recommendedName>
        <fullName evidence="7">ATP synthase subunit K, mitochondrial</fullName>
    </recommendedName>
</protein>
<evidence type="ECO:0000256" key="1">
    <source>
        <dbReference type="ARBA" id="ARBA00004325"/>
    </source>
</evidence>
<dbReference type="GO" id="GO:0015986">
    <property type="term" value="P:proton motive force-driven ATP synthesis"/>
    <property type="evidence" value="ECO:0007669"/>
    <property type="project" value="TreeGrafter"/>
</dbReference>